<keyword evidence="3 6" id="KW-0812">Transmembrane</keyword>
<evidence type="ECO:0000313" key="9">
    <source>
        <dbReference type="Proteomes" id="UP000075442"/>
    </source>
</evidence>
<dbReference type="GO" id="GO:0031460">
    <property type="term" value="P:glycine betaine transport"/>
    <property type="evidence" value="ECO:0007669"/>
    <property type="project" value="TreeGrafter"/>
</dbReference>
<gene>
    <name evidence="8" type="ORF">SMIM3I_00478</name>
</gene>
<dbReference type="PATRIC" id="fig|28037.235.peg.202"/>
<feature type="transmembrane region" description="Helical" evidence="6">
    <location>
        <begin position="67"/>
        <end position="94"/>
    </location>
</feature>
<evidence type="ECO:0000313" key="8">
    <source>
        <dbReference type="EMBL" id="KYF38159.1"/>
    </source>
</evidence>
<dbReference type="GO" id="GO:0005886">
    <property type="term" value="C:plasma membrane"/>
    <property type="evidence" value="ECO:0007669"/>
    <property type="project" value="UniProtKB-SubCell"/>
</dbReference>
<dbReference type="PANTHER" id="PTHR30177">
    <property type="entry name" value="GLYCINE BETAINE/L-PROLINE TRANSPORT SYSTEM PERMEASE PROTEIN PROW"/>
    <property type="match status" value="1"/>
</dbReference>
<comment type="subcellular location">
    <subcellularLocation>
        <location evidence="6">Cell membrane</location>
        <topology evidence="6">Multi-pass membrane protein</topology>
    </subcellularLocation>
    <subcellularLocation>
        <location evidence="1">Membrane</location>
        <topology evidence="1">Multi-pass membrane protein</topology>
    </subcellularLocation>
</comment>
<sequence>MTNLIATFQDRFSDWLTALSQHLQLSLLTLLLAIFIAIPLAVYLRYHEKLADWVLQIAGIFQTIPSLALLGLFIPLMGIGTLPALTALVIYAIFPILQNTITGLKGIDPSLQEAGIAFGMTRWERLKKFEIPLAMPVMMSGIRTAAVLIIRYRQLWAGLDWGGRTGVLYPLGIDRNNASQF</sequence>
<accession>A0A150NXI9</accession>
<feature type="transmembrane region" description="Helical" evidence="6">
    <location>
        <begin position="25"/>
        <end position="46"/>
    </location>
</feature>
<dbReference type="SUPFAM" id="SSF161098">
    <property type="entry name" value="MetI-like"/>
    <property type="match status" value="1"/>
</dbReference>
<dbReference type="GO" id="GO:0055085">
    <property type="term" value="P:transmembrane transport"/>
    <property type="evidence" value="ECO:0007669"/>
    <property type="project" value="InterPro"/>
</dbReference>
<evidence type="ECO:0000259" key="7">
    <source>
        <dbReference type="PROSITE" id="PS50928"/>
    </source>
</evidence>
<feature type="domain" description="ABC transmembrane type-1" evidence="7">
    <location>
        <begin position="19"/>
        <end position="181"/>
    </location>
</feature>
<dbReference type="InterPro" id="IPR051204">
    <property type="entry name" value="ABC_transp_perm/SBD"/>
</dbReference>
<keyword evidence="4 6" id="KW-1133">Transmembrane helix</keyword>
<dbReference type="PANTHER" id="PTHR30177:SF4">
    <property type="entry name" value="OSMOPROTECTANT IMPORT PERMEASE PROTEIN OSMW"/>
    <property type="match status" value="1"/>
</dbReference>
<dbReference type="InterPro" id="IPR000515">
    <property type="entry name" value="MetI-like"/>
</dbReference>
<name>A0A150NXI9_STRMT</name>
<keyword evidence="5 6" id="KW-0472">Membrane</keyword>
<dbReference type="InterPro" id="IPR035906">
    <property type="entry name" value="MetI-like_sf"/>
</dbReference>
<dbReference type="CDD" id="cd06261">
    <property type="entry name" value="TM_PBP2"/>
    <property type="match status" value="1"/>
</dbReference>
<reference evidence="8 9" key="1">
    <citation type="submission" date="2016-01" db="EMBL/GenBank/DDBJ databases">
        <title>Highly variable Streptococcus oralis 1 are common among viridans streptococci isolated from primates.</title>
        <authorList>
            <person name="Denapaite D."/>
            <person name="Rieger M."/>
            <person name="Koendgen S."/>
            <person name="Brueckner R."/>
            <person name="Ochigava I."/>
            <person name="Kappeler P."/>
            <person name="Maetz-Rensing K."/>
            <person name="Leendertz F."/>
        </authorList>
    </citation>
    <scope>NUCLEOTIDE SEQUENCE [LARGE SCALE GENOMIC DNA]</scope>
    <source>
        <strain evidence="8 9">M3-1</strain>
    </source>
</reference>
<evidence type="ECO:0000256" key="4">
    <source>
        <dbReference type="ARBA" id="ARBA00022989"/>
    </source>
</evidence>
<evidence type="ECO:0000256" key="6">
    <source>
        <dbReference type="RuleBase" id="RU363032"/>
    </source>
</evidence>
<evidence type="ECO:0000256" key="1">
    <source>
        <dbReference type="ARBA" id="ARBA00004141"/>
    </source>
</evidence>
<dbReference type="PROSITE" id="PS50928">
    <property type="entry name" value="ABC_TM1"/>
    <property type="match status" value="1"/>
</dbReference>
<protein>
    <submittedName>
        <fullName evidence="8">L-proline glycine betaine binding ABC transporter protein ProX / Osmotic adaptation</fullName>
    </submittedName>
</protein>
<dbReference type="Pfam" id="PF00528">
    <property type="entry name" value="BPD_transp_1"/>
    <property type="match status" value="1"/>
</dbReference>
<comment type="caution">
    <text evidence="8">The sequence shown here is derived from an EMBL/GenBank/DDBJ whole genome shotgun (WGS) entry which is preliminary data.</text>
</comment>
<evidence type="ECO:0000256" key="3">
    <source>
        <dbReference type="ARBA" id="ARBA00022692"/>
    </source>
</evidence>
<organism evidence="8 9">
    <name type="scientific">Streptococcus mitis</name>
    <dbReference type="NCBI Taxonomy" id="28037"/>
    <lineage>
        <taxon>Bacteria</taxon>
        <taxon>Bacillati</taxon>
        <taxon>Bacillota</taxon>
        <taxon>Bacilli</taxon>
        <taxon>Lactobacillales</taxon>
        <taxon>Streptococcaceae</taxon>
        <taxon>Streptococcus</taxon>
        <taxon>Streptococcus mitis group</taxon>
    </lineage>
</organism>
<keyword evidence="2 6" id="KW-0813">Transport</keyword>
<dbReference type="AlphaFoldDB" id="A0A150NXI9"/>
<dbReference type="Gene3D" id="1.10.3720.10">
    <property type="entry name" value="MetI-like"/>
    <property type="match status" value="1"/>
</dbReference>
<proteinExistence type="inferred from homology"/>
<evidence type="ECO:0000256" key="2">
    <source>
        <dbReference type="ARBA" id="ARBA00022448"/>
    </source>
</evidence>
<dbReference type="EMBL" id="LROU01000008">
    <property type="protein sequence ID" value="KYF38159.1"/>
    <property type="molecule type" value="Genomic_DNA"/>
</dbReference>
<dbReference type="Proteomes" id="UP000075442">
    <property type="component" value="Unassembled WGS sequence"/>
</dbReference>
<evidence type="ECO:0000256" key="5">
    <source>
        <dbReference type="ARBA" id="ARBA00023136"/>
    </source>
</evidence>
<comment type="similarity">
    <text evidence="6">Belongs to the binding-protein-dependent transport system permease family.</text>
</comment>